<dbReference type="PANTHER" id="PTHR24086:SF25">
    <property type="entry name" value="NUCLEAR HORMONE RECEPTOR FTZ-F1 BETA"/>
    <property type="match status" value="1"/>
</dbReference>
<feature type="domain" description="NR LBD" evidence="5">
    <location>
        <begin position="1"/>
        <end position="209"/>
    </location>
</feature>
<dbReference type="PRINTS" id="PR00398">
    <property type="entry name" value="STRDHORMONER"/>
</dbReference>
<evidence type="ECO:0000259" key="5">
    <source>
        <dbReference type="PROSITE" id="PS51843"/>
    </source>
</evidence>
<evidence type="ECO:0000313" key="6">
    <source>
        <dbReference type="EMBL" id="ODN01635.1"/>
    </source>
</evidence>
<dbReference type="GO" id="GO:0004879">
    <property type="term" value="F:nuclear receptor activity"/>
    <property type="evidence" value="ECO:0007669"/>
    <property type="project" value="InterPro"/>
</dbReference>
<evidence type="ECO:0000256" key="4">
    <source>
        <dbReference type="ARBA" id="ARBA00023170"/>
    </source>
</evidence>
<organism evidence="6 7">
    <name type="scientific">Orchesella cincta</name>
    <name type="common">Springtail</name>
    <name type="synonym">Podura cincta</name>
    <dbReference type="NCBI Taxonomy" id="48709"/>
    <lineage>
        <taxon>Eukaryota</taxon>
        <taxon>Metazoa</taxon>
        <taxon>Ecdysozoa</taxon>
        <taxon>Arthropoda</taxon>
        <taxon>Hexapoda</taxon>
        <taxon>Collembola</taxon>
        <taxon>Entomobryomorpha</taxon>
        <taxon>Entomobryoidea</taxon>
        <taxon>Orchesellidae</taxon>
        <taxon>Orchesellinae</taxon>
        <taxon>Orchesella</taxon>
    </lineage>
</organism>
<proteinExistence type="predicted"/>
<dbReference type="Pfam" id="PF00104">
    <property type="entry name" value="Hormone_recep"/>
    <property type="match status" value="1"/>
</dbReference>
<dbReference type="SUPFAM" id="SSF48508">
    <property type="entry name" value="Nuclear receptor ligand-binding domain"/>
    <property type="match status" value="1"/>
</dbReference>
<keyword evidence="4 6" id="KW-0675">Receptor</keyword>
<comment type="subcellular location">
    <subcellularLocation>
        <location evidence="1">Nucleus</location>
    </subcellularLocation>
</comment>
<keyword evidence="2" id="KW-0805">Transcription regulation</keyword>
<dbReference type="InterPro" id="IPR001723">
    <property type="entry name" value="Nuclear_hrmn_rcpt"/>
</dbReference>
<keyword evidence="7" id="KW-1185">Reference proteome</keyword>
<dbReference type="PROSITE" id="PS51843">
    <property type="entry name" value="NR_LBD"/>
    <property type="match status" value="1"/>
</dbReference>
<protein>
    <submittedName>
        <fullName evidence="6">Nuclear hormone receptor FTZ-F1 beta</fullName>
    </submittedName>
</protein>
<dbReference type="PANTHER" id="PTHR24086">
    <property type="entry name" value="NUCLEAR RECEPTOR SUBFAMILY 5 GROUP A"/>
    <property type="match status" value="1"/>
</dbReference>
<dbReference type="OrthoDB" id="5984981at2759"/>
<evidence type="ECO:0000256" key="2">
    <source>
        <dbReference type="ARBA" id="ARBA00023015"/>
    </source>
</evidence>
<keyword evidence="3" id="KW-0804">Transcription</keyword>
<dbReference type="Proteomes" id="UP000094527">
    <property type="component" value="Unassembled WGS sequence"/>
</dbReference>
<evidence type="ECO:0000256" key="3">
    <source>
        <dbReference type="ARBA" id="ARBA00023163"/>
    </source>
</evidence>
<gene>
    <name evidence="6" type="ORF">Ocin01_05028</name>
</gene>
<dbReference type="SMART" id="SM00430">
    <property type="entry name" value="HOLI"/>
    <property type="match status" value="1"/>
</dbReference>
<dbReference type="GO" id="GO:0005634">
    <property type="term" value="C:nucleus"/>
    <property type="evidence" value="ECO:0007669"/>
    <property type="project" value="UniProtKB-SubCell"/>
</dbReference>
<dbReference type="CDD" id="cd06930">
    <property type="entry name" value="NR_LBD_F2"/>
    <property type="match status" value="1"/>
</dbReference>
<dbReference type="InterPro" id="IPR016355">
    <property type="entry name" value="NR5-like"/>
</dbReference>
<sequence>MLGWLEIVECESCWHLSADGDQDNDLGRSSSSNSNNQDYLQDLCAAADRRLYRLVKWCKSLPLFKNIQVRYFLNDDQTKLLLNSWCELLLFSCCYRSIPMPIGSIRINERLTLKESDAHGNQCITRMIHFTDNLRRLRLDTVEYAALKVIILMSSEVDELQEADKVRESQERLLQCLQAYTLARCPESPSKFGELLLKIPELQRICQVR</sequence>
<dbReference type="InterPro" id="IPR000536">
    <property type="entry name" value="Nucl_hrmn_rcpt_lig-bd"/>
</dbReference>
<name>A0A1D2N969_ORCCI</name>
<dbReference type="InterPro" id="IPR035500">
    <property type="entry name" value="NHR-like_dom_sf"/>
</dbReference>
<comment type="caution">
    <text evidence="6">The sequence shown here is derived from an EMBL/GenBank/DDBJ whole genome shotgun (WGS) entry which is preliminary data.</text>
</comment>
<accession>A0A1D2N969</accession>
<dbReference type="EMBL" id="LJIJ01000145">
    <property type="protein sequence ID" value="ODN01635.1"/>
    <property type="molecule type" value="Genomic_DNA"/>
</dbReference>
<dbReference type="AlphaFoldDB" id="A0A1D2N969"/>
<dbReference type="GO" id="GO:0003677">
    <property type="term" value="F:DNA binding"/>
    <property type="evidence" value="ECO:0007669"/>
    <property type="project" value="InterPro"/>
</dbReference>
<dbReference type="Gene3D" id="1.10.565.10">
    <property type="entry name" value="Retinoid X Receptor"/>
    <property type="match status" value="1"/>
</dbReference>
<evidence type="ECO:0000256" key="1">
    <source>
        <dbReference type="ARBA" id="ARBA00004123"/>
    </source>
</evidence>
<reference evidence="6 7" key="1">
    <citation type="journal article" date="2016" name="Genome Biol. Evol.">
        <title>Gene Family Evolution Reflects Adaptation to Soil Environmental Stressors in the Genome of the Collembolan Orchesella cincta.</title>
        <authorList>
            <person name="Faddeeva-Vakhrusheva A."/>
            <person name="Derks M.F."/>
            <person name="Anvar S.Y."/>
            <person name="Agamennone V."/>
            <person name="Suring W."/>
            <person name="Smit S."/>
            <person name="van Straalen N.M."/>
            <person name="Roelofs D."/>
        </authorList>
    </citation>
    <scope>NUCLEOTIDE SEQUENCE [LARGE SCALE GENOMIC DNA]</scope>
    <source>
        <tissue evidence="6">Mixed pool</tissue>
    </source>
</reference>
<evidence type="ECO:0000313" key="7">
    <source>
        <dbReference type="Proteomes" id="UP000094527"/>
    </source>
</evidence>
<dbReference type="STRING" id="48709.A0A1D2N969"/>